<gene>
    <name evidence="1" type="ORF">R1flu_003448</name>
</gene>
<evidence type="ECO:0000313" key="2">
    <source>
        <dbReference type="Proteomes" id="UP001605036"/>
    </source>
</evidence>
<evidence type="ECO:0000313" key="1">
    <source>
        <dbReference type="EMBL" id="KAL2623243.1"/>
    </source>
</evidence>
<reference evidence="1 2" key="1">
    <citation type="submission" date="2024-09" db="EMBL/GenBank/DDBJ databases">
        <title>Chromosome-scale assembly of Riccia fluitans.</title>
        <authorList>
            <person name="Paukszto L."/>
            <person name="Sawicki J."/>
            <person name="Karawczyk K."/>
            <person name="Piernik-Szablinska J."/>
            <person name="Szczecinska M."/>
            <person name="Mazdziarz M."/>
        </authorList>
    </citation>
    <scope>NUCLEOTIDE SEQUENCE [LARGE SCALE GENOMIC DNA]</scope>
    <source>
        <strain evidence="1">Rf_01</strain>
        <tissue evidence="1">Aerial parts of the thallus</tissue>
    </source>
</reference>
<comment type="caution">
    <text evidence="1">The sequence shown here is derived from an EMBL/GenBank/DDBJ whole genome shotgun (WGS) entry which is preliminary data.</text>
</comment>
<proteinExistence type="predicted"/>
<sequence>MAGQPVRIDRAIHSFQSAVDSTMALHPAEGVDIFFLGLIRRQRQIRCFSRGIGRNLDNGSVPLLLRTGIGRTWNGAGEDIIGKWRPVSELVFM</sequence>
<keyword evidence="2" id="KW-1185">Reference proteome</keyword>
<dbReference type="AlphaFoldDB" id="A0ABD1Y929"/>
<accession>A0ABD1Y929</accession>
<dbReference type="EMBL" id="JBHFFA010000006">
    <property type="protein sequence ID" value="KAL2623243.1"/>
    <property type="molecule type" value="Genomic_DNA"/>
</dbReference>
<protein>
    <submittedName>
        <fullName evidence="1">Uncharacterized protein</fullName>
    </submittedName>
</protein>
<name>A0ABD1Y929_9MARC</name>
<organism evidence="1 2">
    <name type="scientific">Riccia fluitans</name>
    <dbReference type="NCBI Taxonomy" id="41844"/>
    <lineage>
        <taxon>Eukaryota</taxon>
        <taxon>Viridiplantae</taxon>
        <taxon>Streptophyta</taxon>
        <taxon>Embryophyta</taxon>
        <taxon>Marchantiophyta</taxon>
        <taxon>Marchantiopsida</taxon>
        <taxon>Marchantiidae</taxon>
        <taxon>Marchantiales</taxon>
        <taxon>Ricciaceae</taxon>
        <taxon>Riccia</taxon>
    </lineage>
</organism>
<dbReference type="Proteomes" id="UP001605036">
    <property type="component" value="Unassembled WGS sequence"/>
</dbReference>